<sequence length="291" mass="32679">MGLGNTGDLVSRASSARSDSESVLRSAVDRRLPRPYSLPSRTGKSSPAKRPRQLNPAEAATPPSRPAFSVRLQILECTITHLLFLELYGLKLGQMSQAEFAAWARLAKMPNTAELYEVMRSEARTHPARRHLLAAENRFRVQITMGDCRPIGCPRTGPGNGEHGDYVRELHIYGQNRYTVCAAAHHIVNSLKKGNYSLVILPKSHLFSMLPEAVSVQHLRIRRSIIPRRHLMLRKNSQLFAKSEAFWRQTSPADRLSQVELNHPFFKLKNPTSATAGDSRRYVLSPGLRLN</sequence>
<evidence type="ECO:0000313" key="3">
    <source>
        <dbReference type="Proteomes" id="UP000784294"/>
    </source>
</evidence>
<keyword evidence="3" id="KW-1185">Reference proteome</keyword>
<feature type="compositionally biased region" description="Basic and acidic residues" evidence="1">
    <location>
        <begin position="18"/>
        <end position="32"/>
    </location>
</feature>
<comment type="caution">
    <text evidence="2">The sequence shown here is derived from an EMBL/GenBank/DDBJ whole genome shotgun (WGS) entry which is preliminary data.</text>
</comment>
<name>A0A3S5ASV4_9PLAT</name>
<accession>A0A3S5ASV4</accession>
<gene>
    <name evidence="2" type="ORF">PXEA_LOCUS17760</name>
</gene>
<evidence type="ECO:0000313" key="2">
    <source>
        <dbReference type="EMBL" id="VEL24320.1"/>
    </source>
</evidence>
<feature type="region of interest" description="Disordered" evidence="1">
    <location>
        <begin position="1"/>
        <end position="64"/>
    </location>
</feature>
<organism evidence="2 3">
    <name type="scientific">Protopolystoma xenopodis</name>
    <dbReference type="NCBI Taxonomy" id="117903"/>
    <lineage>
        <taxon>Eukaryota</taxon>
        <taxon>Metazoa</taxon>
        <taxon>Spiralia</taxon>
        <taxon>Lophotrochozoa</taxon>
        <taxon>Platyhelminthes</taxon>
        <taxon>Monogenea</taxon>
        <taxon>Polyopisthocotylea</taxon>
        <taxon>Polystomatidea</taxon>
        <taxon>Polystomatidae</taxon>
        <taxon>Protopolystoma</taxon>
    </lineage>
</organism>
<proteinExistence type="predicted"/>
<reference evidence="2" key="1">
    <citation type="submission" date="2018-11" db="EMBL/GenBank/DDBJ databases">
        <authorList>
            <consortium name="Pathogen Informatics"/>
        </authorList>
    </citation>
    <scope>NUCLEOTIDE SEQUENCE</scope>
</reference>
<dbReference type="EMBL" id="CAAALY010067119">
    <property type="protein sequence ID" value="VEL24320.1"/>
    <property type="molecule type" value="Genomic_DNA"/>
</dbReference>
<dbReference type="OrthoDB" id="6250877at2759"/>
<dbReference type="AlphaFoldDB" id="A0A3S5ASV4"/>
<dbReference type="Proteomes" id="UP000784294">
    <property type="component" value="Unassembled WGS sequence"/>
</dbReference>
<feature type="compositionally biased region" description="Low complexity" evidence="1">
    <location>
        <begin position="8"/>
        <end position="17"/>
    </location>
</feature>
<protein>
    <submittedName>
        <fullName evidence="2">Uncharacterized protein</fullName>
    </submittedName>
</protein>
<evidence type="ECO:0000256" key="1">
    <source>
        <dbReference type="SAM" id="MobiDB-lite"/>
    </source>
</evidence>